<dbReference type="InterPro" id="IPR011047">
    <property type="entry name" value="Quinoprotein_ADH-like_sf"/>
</dbReference>
<gene>
    <name evidence="2" type="ORF">Poly21_49340</name>
</gene>
<evidence type="ECO:0000256" key="1">
    <source>
        <dbReference type="SAM" id="Phobius"/>
    </source>
</evidence>
<keyword evidence="1" id="KW-0812">Transmembrane</keyword>
<dbReference type="Proteomes" id="UP000319908">
    <property type="component" value="Unassembled WGS sequence"/>
</dbReference>
<evidence type="ECO:0000313" key="2">
    <source>
        <dbReference type="EMBL" id="TWU11027.1"/>
    </source>
</evidence>
<keyword evidence="3" id="KW-1185">Reference proteome</keyword>
<evidence type="ECO:0000313" key="3">
    <source>
        <dbReference type="Proteomes" id="UP000319908"/>
    </source>
</evidence>
<dbReference type="SUPFAM" id="SSF50998">
    <property type="entry name" value="Quinoprotein alcohol dehydrogenase-like"/>
    <property type="match status" value="1"/>
</dbReference>
<keyword evidence="1" id="KW-1133">Transmembrane helix</keyword>
<comment type="caution">
    <text evidence="2">The sequence shown here is derived from an EMBL/GenBank/DDBJ whole genome shotgun (WGS) entry which is preliminary data.</text>
</comment>
<name>A0A5C6BH78_9BACT</name>
<dbReference type="EMBL" id="SJPU01000003">
    <property type="protein sequence ID" value="TWU11027.1"/>
    <property type="molecule type" value="Genomic_DNA"/>
</dbReference>
<dbReference type="InterPro" id="IPR011042">
    <property type="entry name" value="6-blade_b-propeller_TolB-like"/>
</dbReference>
<dbReference type="PANTHER" id="PTHR24104">
    <property type="entry name" value="E3 UBIQUITIN-PROTEIN LIGASE NHLRC1-RELATED"/>
    <property type="match status" value="1"/>
</dbReference>
<keyword evidence="1" id="KW-0472">Membrane</keyword>
<dbReference type="PANTHER" id="PTHR24104:SF57">
    <property type="entry name" value="BEE-MILK PROTEIN"/>
    <property type="match status" value="1"/>
</dbReference>
<dbReference type="SUPFAM" id="SSF63829">
    <property type="entry name" value="Calcium-dependent phosphotriesterase"/>
    <property type="match status" value="1"/>
</dbReference>
<feature type="transmembrane region" description="Helical" evidence="1">
    <location>
        <begin position="41"/>
        <end position="63"/>
    </location>
</feature>
<reference evidence="2 3" key="1">
    <citation type="journal article" date="2020" name="Antonie Van Leeuwenhoek">
        <title>Rhodopirellula heiligendammensis sp. nov., Rhodopirellula pilleata sp. nov., and Rhodopirellula solitaria sp. nov. isolated from natural or artificial marine surfaces in Northern Germany and California, USA, and emended description of the genus Rhodopirellula.</title>
        <authorList>
            <person name="Kallscheuer N."/>
            <person name="Wiegand S."/>
            <person name="Jogler M."/>
            <person name="Boedeker C."/>
            <person name="Peeters S.H."/>
            <person name="Rast P."/>
            <person name="Heuer A."/>
            <person name="Jetten M.S.M."/>
            <person name="Rohde M."/>
            <person name="Jogler C."/>
        </authorList>
    </citation>
    <scope>NUCLEOTIDE SEQUENCE [LARGE SCALE GENOMIC DNA]</scope>
    <source>
        <strain evidence="2 3">Poly21</strain>
    </source>
</reference>
<dbReference type="AlphaFoldDB" id="A0A5C6BH78"/>
<protein>
    <recommendedName>
        <fullName evidence="4">NHL repeat protein</fullName>
    </recommendedName>
</protein>
<dbReference type="GO" id="GO:0061630">
    <property type="term" value="F:ubiquitin protein ligase activity"/>
    <property type="evidence" value="ECO:0007669"/>
    <property type="project" value="TreeGrafter"/>
</dbReference>
<sequence>MCVQRYNQQQLSFRPKWSPLQLTSDPTVSFTQFRNATRKDLAIQCGFALFILIGIAAAFWGMAGTRGVSQTSSVQFHSLDRSGDTPSVDPTWYLSHSDEFKLHVDPSDRDGKGAAEYRMQRGEELLWSVRLPMTLAEAVVTDRGETIGYYYSTGFEGLDAGVSKGVFGVMILAADGTLRTNESTPRSSSRYLHEAPNPKCSGLIADEEHDRAIFRIVDPDVNRRQEAWWVYQISTGEKRKTLFPLEKMPASEHVRTLIAARPIKGTPLLALHWWRHEYLNPQVSTDSIAGAALTVVDDDANPLWQVAFPDDYEGKDGKDFSDVLRNRILQHGALLESNEPGGIEFLVASEMQAVRFQVRQEADAWDVTRLGSRDISMAEAFPPKRNGIQAMPLPVEIPEPLERLAPIDLELAGSAPVVRKVFDFTIDDQNRIAWIRASDREADEFVLINEQGDVLVEIPMPVGPDPVASDNGPERQFTWSACVWNRKNRFIVTRSEYGTETQSQAWWVDVDTRSVTPIDKLAAPYVEQIACFSDGGFVVLGTIHYQHTITDSIVGYDPQGSPTWQIVADRNRDKSDVFSPVSIAVTPDDQIILLDNIRETLQWFDRRGQFIRSINLEEAWGRQPSYPTGVFAIADGNYFVHDFRGRPPYVFMGQSGKVIGEFSPKFDTGRAVNDNRVVVAPDQRVWMTDFAAIYRLGTTGIVDLVLGTDPRNDPMTEMSGSAVGHGGWIYLVDGRTASTHVFESSGRYVQTRSMPAEYYHGQIHFPSISIDGQGDSALLARKDRNSSVLVRFSHEGQLIEPLRFPLEIEQFQYLPGTDHLVLALYNEVKIIDGTGRVLRTIRRRSDDRWLERIDDLAVATDGSFAVLVNGIVSIYDVNGDSLGVVPLPTTVDGYVNIALSPTHVAAIGNGKLVVLDRQFRTMRWGILEDEMQYGLIHFVAKDSELLLIPQFGRALTRYRITR</sequence>
<dbReference type="InterPro" id="IPR050952">
    <property type="entry name" value="TRIM-NHL_E3_ligases"/>
</dbReference>
<dbReference type="GO" id="GO:0000209">
    <property type="term" value="P:protein polyubiquitination"/>
    <property type="evidence" value="ECO:0007669"/>
    <property type="project" value="TreeGrafter"/>
</dbReference>
<dbReference type="Gene3D" id="2.120.10.30">
    <property type="entry name" value="TolB, C-terminal domain"/>
    <property type="match status" value="1"/>
</dbReference>
<dbReference type="GO" id="GO:0043161">
    <property type="term" value="P:proteasome-mediated ubiquitin-dependent protein catabolic process"/>
    <property type="evidence" value="ECO:0007669"/>
    <property type="project" value="TreeGrafter"/>
</dbReference>
<proteinExistence type="predicted"/>
<accession>A0A5C6BH78</accession>
<organism evidence="2 3">
    <name type="scientific">Allorhodopirellula heiligendammensis</name>
    <dbReference type="NCBI Taxonomy" id="2714739"/>
    <lineage>
        <taxon>Bacteria</taxon>
        <taxon>Pseudomonadati</taxon>
        <taxon>Planctomycetota</taxon>
        <taxon>Planctomycetia</taxon>
        <taxon>Pirellulales</taxon>
        <taxon>Pirellulaceae</taxon>
        <taxon>Allorhodopirellula</taxon>
    </lineage>
</organism>
<evidence type="ECO:0008006" key="4">
    <source>
        <dbReference type="Google" id="ProtNLM"/>
    </source>
</evidence>